<dbReference type="EMBL" id="JATAAI010000016">
    <property type="protein sequence ID" value="KAK1740335.1"/>
    <property type="molecule type" value="Genomic_DNA"/>
</dbReference>
<gene>
    <name evidence="2" type="ORF">QTG54_009285</name>
</gene>
<evidence type="ECO:0000256" key="1">
    <source>
        <dbReference type="SAM" id="MobiDB-lite"/>
    </source>
</evidence>
<evidence type="ECO:0000313" key="2">
    <source>
        <dbReference type="EMBL" id="KAK1740335.1"/>
    </source>
</evidence>
<name>A0AAD8Y747_9STRA</name>
<dbReference type="Proteomes" id="UP001224775">
    <property type="component" value="Unassembled WGS sequence"/>
</dbReference>
<comment type="caution">
    <text evidence="2">The sequence shown here is derived from an EMBL/GenBank/DDBJ whole genome shotgun (WGS) entry which is preliminary data.</text>
</comment>
<evidence type="ECO:0000313" key="3">
    <source>
        <dbReference type="Proteomes" id="UP001224775"/>
    </source>
</evidence>
<reference evidence="2" key="1">
    <citation type="submission" date="2023-06" db="EMBL/GenBank/DDBJ databases">
        <title>Survivors Of The Sea: Transcriptome response of Skeletonema marinoi to long-term dormancy.</title>
        <authorList>
            <person name="Pinder M.I.M."/>
            <person name="Kourtchenko O."/>
            <person name="Robertson E.K."/>
            <person name="Larsson T."/>
            <person name="Maumus F."/>
            <person name="Osuna-Cruz C.M."/>
            <person name="Vancaester E."/>
            <person name="Stenow R."/>
            <person name="Vandepoele K."/>
            <person name="Ploug H."/>
            <person name="Bruchert V."/>
            <person name="Godhe A."/>
            <person name="Topel M."/>
        </authorList>
    </citation>
    <scope>NUCLEOTIDE SEQUENCE</scope>
    <source>
        <strain evidence="2">R05AC</strain>
    </source>
</reference>
<sequence length="347" mass="39178">MSTIRILSNVGNAFFLASGCWGDLLLIRVFLTFAYVCLLAIHFVKRSTDYEDYVWGFGTLYLHGSSAVRLFHDEGEVKMDEKKEQEALWRYFYRRSGISRLLFKSHVAKCFELIDAKAGEALDTSTFFYIILDGSVDIKTTVTGSTRDYTLVSGESFDIKHLQPLFRVRSAYMKKSQRMSPFVHQDIVATVAVDAKLFRCSHESMHGLCNTPATKDASQGLLIATLSDMAEREYMKYPPLPNDSVTKDMLDEENQLPKGIYATFKSTRSAVFAPLEDFEQPARFLAGSGSFKGIHNHILHTLKVAFLLPWPFMAWLPGLRQIGSLPVPPAASDVDEKTIPEERSRES</sequence>
<feature type="compositionally biased region" description="Basic and acidic residues" evidence="1">
    <location>
        <begin position="334"/>
        <end position="347"/>
    </location>
</feature>
<accession>A0AAD8Y747</accession>
<keyword evidence="3" id="KW-1185">Reference proteome</keyword>
<organism evidence="2 3">
    <name type="scientific">Skeletonema marinoi</name>
    <dbReference type="NCBI Taxonomy" id="267567"/>
    <lineage>
        <taxon>Eukaryota</taxon>
        <taxon>Sar</taxon>
        <taxon>Stramenopiles</taxon>
        <taxon>Ochrophyta</taxon>
        <taxon>Bacillariophyta</taxon>
        <taxon>Coscinodiscophyceae</taxon>
        <taxon>Thalassiosirophycidae</taxon>
        <taxon>Thalassiosirales</taxon>
        <taxon>Skeletonemataceae</taxon>
        <taxon>Skeletonema</taxon>
        <taxon>Skeletonema marinoi-dohrnii complex</taxon>
    </lineage>
</organism>
<feature type="region of interest" description="Disordered" evidence="1">
    <location>
        <begin position="327"/>
        <end position="347"/>
    </location>
</feature>
<dbReference type="PROSITE" id="PS51257">
    <property type="entry name" value="PROKAR_LIPOPROTEIN"/>
    <property type="match status" value="1"/>
</dbReference>
<dbReference type="AlphaFoldDB" id="A0AAD8Y747"/>
<proteinExistence type="predicted"/>
<protein>
    <submittedName>
        <fullName evidence="2">Uncharacterized protein</fullName>
    </submittedName>
</protein>